<dbReference type="Proteomes" id="UP001352263">
    <property type="component" value="Unassembled WGS sequence"/>
</dbReference>
<comment type="caution">
    <text evidence="2">The sequence shown here is derived from an EMBL/GenBank/DDBJ whole genome shotgun (WGS) entry which is preliminary data.</text>
</comment>
<dbReference type="Gene3D" id="3.40.50.1110">
    <property type="entry name" value="SGNH hydrolase"/>
    <property type="match status" value="1"/>
</dbReference>
<name>A0ABU6J2F2_9BURK</name>
<dbReference type="SUPFAM" id="SSF52266">
    <property type="entry name" value="SGNH hydrolase"/>
    <property type="match status" value="1"/>
</dbReference>
<gene>
    <name evidence="2" type="ORF">RY831_01440</name>
</gene>
<dbReference type="CDD" id="cd04502">
    <property type="entry name" value="SGNH_hydrolase_like_7"/>
    <property type="match status" value="1"/>
</dbReference>
<reference evidence="2 3" key="1">
    <citation type="submission" date="2023-10" db="EMBL/GenBank/DDBJ databases">
        <title>Noviherbaspirillum sp. CPCC 100848 genome assembly.</title>
        <authorList>
            <person name="Li X.Y."/>
            <person name="Fang X.M."/>
        </authorList>
    </citation>
    <scope>NUCLEOTIDE SEQUENCE [LARGE SCALE GENOMIC DNA]</scope>
    <source>
        <strain evidence="2 3">CPCC 100848</strain>
    </source>
</reference>
<dbReference type="Pfam" id="PF13472">
    <property type="entry name" value="Lipase_GDSL_2"/>
    <property type="match status" value="1"/>
</dbReference>
<accession>A0ABU6J2F2</accession>
<dbReference type="InterPro" id="IPR051532">
    <property type="entry name" value="Ester_Hydrolysis_Enzymes"/>
</dbReference>
<dbReference type="InterPro" id="IPR013830">
    <property type="entry name" value="SGNH_hydro"/>
</dbReference>
<evidence type="ECO:0000259" key="1">
    <source>
        <dbReference type="Pfam" id="PF13472"/>
    </source>
</evidence>
<dbReference type="InterPro" id="IPR036514">
    <property type="entry name" value="SGNH_hydro_sf"/>
</dbReference>
<proteinExistence type="predicted"/>
<dbReference type="GO" id="GO:0016787">
    <property type="term" value="F:hydrolase activity"/>
    <property type="evidence" value="ECO:0007669"/>
    <property type="project" value="UniProtKB-KW"/>
</dbReference>
<dbReference type="PANTHER" id="PTHR30383:SF5">
    <property type="entry name" value="SGNH HYDROLASE-TYPE ESTERASE DOMAIN-CONTAINING PROTEIN"/>
    <property type="match status" value="1"/>
</dbReference>
<protein>
    <submittedName>
        <fullName evidence="2">SGNH/GDSL hydrolase family protein</fullName>
    </submittedName>
</protein>
<keyword evidence="3" id="KW-1185">Reference proteome</keyword>
<keyword evidence="2" id="KW-0378">Hydrolase</keyword>
<dbReference type="RefSeq" id="WP_326504548.1">
    <property type="nucleotide sequence ID" value="NZ_JAWIIV010000001.1"/>
</dbReference>
<evidence type="ECO:0000313" key="3">
    <source>
        <dbReference type="Proteomes" id="UP001352263"/>
    </source>
</evidence>
<feature type="domain" description="SGNH hydrolase-type esterase" evidence="1">
    <location>
        <begin position="64"/>
        <end position="213"/>
    </location>
</feature>
<evidence type="ECO:0000313" key="2">
    <source>
        <dbReference type="EMBL" id="MEC4717800.1"/>
    </source>
</evidence>
<organism evidence="2 3">
    <name type="scientific">Noviherbaspirillum album</name>
    <dbReference type="NCBI Taxonomy" id="3080276"/>
    <lineage>
        <taxon>Bacteria</taxon>
        <taxon>Pseudomonadati</taxon>
        <taxon>Pseudomonadota</taxon>
        <taxon>Betaproteobacteria</taxon>
        <taxon>Burkholderiales</taxon>
        <taxon>Oxalobacteraceae</taxon>
        <taxon>Noviherbaspirillum</taxon>
    </lineage>
</organism>
<sequence>MAAAPAFSQDLAGISASATSSVSLAAIDPKWASSFAAFDAADKLKTPAPGGVLFVGSSSIRMWDGLETQFESLPMVVKRGFGGSRMEDCKTYLSRLVVPYKPRMVLVYAGDNDLAEGRTPQQVLESFRSFVEGVRAELPDTRIAYISIKPSPSRAALLPNIRKANSLISNYVSNTDNTDYIDIFSPMLTSAGTPRPELFREDALHLNASGYALWRSVITAHLPTHLR</sequence>
<dbReference type="EMBL" id="JAWIIV010000001">
    <property type="protein sequence ID" value="MEC4717800.1"/>
    <property type="molecule type" value="Genomic_DNA"/>
</dbReference>
<dbReference type="PANTHER" id="PTHR30383">
    <property type="entry name" value="THIOESTERASE 1/PROTEASE 1/LYSOPHOSPHOLIPASE L1"/>
    <property type="match status" value="1"/>
</dbReference>